<proteinExistence type="predicted"/>
<evidence type="ECO:0000313" key="2">
    <source>
        <dbReference type="EMBL" id="QDU92769.1"/>
    </source>
</evidence>
<dbReference type="OrthoDB" id="277020at2"/>
<feature type="signal peptide" evidence="1">
    <location>
        <begin position="1"/>
        <end position="23"/>
    </location>
</feature>
<dbReference type="Gene3D" id="3.55.50.30">
    <property type="match status" value="1"/>
</dbReference>
<evidence type="ECO:0008006" key="4">
    <source>
        <dbReference type="Google" id="ProtNLM"/>
    </source>
</evidence>
<sequence precursor="true">MHKLLQAGALAALLMFLATTIEAGETDVDSAHARIQAALNQPFSGDFQQTPLADVVRRIAKQASIPVRLEEEPANLADRPVTFWCHKMTLRHAMGRMLHDLGLVWRLRDGAVVIGPPLATDEEPLSMRMYGVTDLVRDSTEPYPLDRLVEVITQMVDTPSQQLRNLESLRGEQLGDRWMLVVHQTAQGHRETAALLQGIRSVPPANKQAVRRHDPIYYLEGPIEAKLRAALDQPFVEDFFDTTLEQVVRRLSKAHGVNILLDEQALHGIGIGGDVRIRFPLQKLTLRSALNRILADLELTWMIRDEAILLTTPDVVDDHQQPALYDVHDLVTPPPANAFPLLVAPLALPLSVAPQDVKEAMLDFDPLVELITSTVSPDAWPEGTGPSSVLGEEFGGRRLLILEQTDEVHLQIADLLRQLRAALAEGP</sequence>
<dbReference type="AlphaFoldDB" id="A0A518DLR0"/>
<keyword evidence="1" id="KW-0732">Signal</keyword>
<dbReference type="EMBL" id="CP036433">
    <property type="protein sequence ID" value="QDU92769.1"/>
    <property type="molecule type" value="Genomic_DNA"/>
</dbReference>
<dbReference type="KEGG" id="lcre:Pla8534_05180"/>
<accession>A0A518DLR0</accession>
<dbReference type="Proteomes" id="UP000317648">
    <property type="component" value="Chromosome"/>
</dbReference>
<evidence type="ECO:0000256" key="1">
    <source>
        <dbReference type="SAM" id="SignalP"/>
    </source>
</evidence>
<gene>
    <name evidence="2" type="ORF">Pla8534_05180</name>
</gene>
<keyword evidence="3" id="KW-1185">Reference proteome</keyword>
<feature type="chain" id="PRO_5021811713" description="Bacterial type II/III secretion system short domain protein" evidence="1">
    <location>
        <begin position="24"/>
        <end position="427"/>
    </location>
</feature>
<name>A0A518DLR0_9BACT</name>
<organism evidence="2 3">
    <name type="scientific">Lignipirellula cremea</name>
    <dbReference type="NCBI Taxonomy" id="2528010"/>
    <lineage>
        <taxon>Bacteria</taxon>
        <taxon>Pseudomonadati</taxon>
        <taxon>Planctomycetota</taxon>
        <taxon>Planctomycetia</taxon>
        <taxon>Pirellulales</taxon>
        <taxon>Pirellulaceae</taxon>
        <taxon>Lignipirellula</taxon>
    </lineage>
</organism>
<dbReference type="RefSeq" id="WP_145049011.1">
    <property type="nucleotide sequence ID" value="NZ_CP036433.1"/>
</dbReference>
<protein>
    <recommendedName>
        <fullName evidence="4">Bacterial type II/III secretion system short domain protein</fullName>
    </recommendedName>
</protein>
<reference evidence="2 3" key="1">
    <citation type="submission" date="2019-02" db="EMBL/GenBank/DDBJ databases">
        <title>Deep-cultivation of Planctomycetes and their phenomic and genomic characterization uncovers novel biology.</title>
        <authorList>
            <person name="Wiegand S."/>
            <person name="Jogler M."/>
            <person name="Boedeker C."/>
            <person name="Pinto D."/>
            <person name="Vollmers J."/>
            <person name="Rivas-Marin E."/>
            <person name="Kohn T."/>
            <person name="Peeters S.H."/>
            <person name="Heuer A."/>
            <person name="Rast P."/>
            <person name="Oberbeckmann S."/>
            <person name="Bunk B."/>
            <person name="Jeske O."/>
            <person name="Meyerdierks A."/>
            <person name="Storesund J.E."/>
            <person name="Kallscheuer N."/>
            <person name="Luecker S."/>
            <person name="Lage O.M."/>
            <person name="Pohl T."/>
            <person name="Merkel B.J."/>
            <person name="Hornburger P."/>
            <person name="Mueller R.-W."/>
            <person name="Bruemmer F."/>
            <person name="Labrenz M."/>
            <person name="Spormann A.M."/>
            <person name="Op den Camp H."/>
            <person name="Overmann J."/>
            <person name="Amann R."/>
            <person name="Jetten M.S.M."/>
            <person name="Mascher T."/>
            <person name="Medema M.H."/>
            <person name="Devos D.P."/>
            <person name="Kaster A.-K."/>
            <person name="Ovreas L."/>
            <person name="Rohde M."/>
            <person name="Galperin M.Y."/>
            <person name="Jogler C."/>
        </authorList>
    </citation>
    <scope>NUCLEOTIDE SEQUENCE [LARGE SCALE GENOMIC DNA]</scope>
    <source>
        <strain evidence="2 3">Pla85_3_4</strain>
    </source>
</reference>
<evidence type="ECO:0000313" key="3">
    <source>
        <dbReference type="Proteomes" id="UP000317648"/>
    </source>
</evidence>